<dbReference type="InterPro" id="IPR003594">
    <property type="entry name" value="HATPase_dom"/>
</dbReference>
<evidence type="ECO:0000313" key="9">
    <source>
        <dbReference type="EMBL" id="PUE01244.1"/>
    </source>
</evidence>
<reference evidence="9 10" key="1">
    <citation type="submission" date="2018-01" db="EMBL/GenBank/DDBJ databases">
        <title>Novel co-symbiosis in the lucinid bivalve Phacoides pectinatus.</title>
        <authorList>
            <person name="Lim S.J."/>
            <person name="Davis B.G."/>
            <person name="Gill D.E."/>
            <person name="Engel A.S."/>
            <person name="Anderson L.C."/>
            <person name="Campbell B.J."/>
        </authorList>
    </citation>
    <scope>NUCLEOTIDE SEQUENCE [LARGE SCALE GENOMIC DNA]</scope>
    <source>
        <strain evidence="9">N3_P5</strain>
    </source>
</reference>
<dbReference type="AlphaFoldDB" id="A0A6N4DQD3"/>
<evidence type="ECO:0000259" key="7">
    <source>
        <dbReference type="PROSITE" id="PS50109"/>
    </source>
</evidence>
<dbReference type="InterPro" id="IPR036890">
    <property type="entry name" value="HATPase_C_sf"/>
</dbReference>
<dbReference type="Pfam" id="PF02518">
    <property type="entry name" value="HATPase_c"/>
    <property type="match status" value="1"/>
</dbReference>
<keyword evidence="6" id="KW-0812">Transmembrane</keyword>
<dbReference type="InterPro" id="IPR004358">
    <property type="entry name" value="Sig_transdc_His_kin-like_C"/>
</dbReference>
<comment type="caution">
    <text evidence="9">The sequence shown here is derived from an EMBL/GenBank/DDBJ whole genome shotgun (WGS) entry which is preliminary data.</text>
</comment>
<proteinExistence type="predicted"/>
<dbReference type="InterPro" id="IPR036097">
    <property type="entry name" value="HisK_dim/P_sf"/>
</dbReference>
<keyword evidence="4" id="KW-0902">Two-component regulatory system</keyword>
<evidence type="ECO:0000256" key="1">
    <source>
        <dbReference type="ARBA" id="ARBA00000085"/>
    </source>
</evidence>
<dbReference type="FunFam" id="3.30.565.10:FF:000010">
    <property type="entry name" value="Sensor histidine kinase RcsC"/>
    <property type="match status" value="1"/>
</dbReference>
<evidence type="ECO:0000259" key="8">
    <source>
        <dbReference type="PROSITE" id="PS50110"/>
    </source>
</evidence>
<dbReference type="SMART" id="SM00387">
    <property type="entry name" value="HATPase_c"/>
    <property type="match status" value="1"/>
</dbReference>
<keyword evidence="6" id="KW-0472">Membrane</keyword>
<keyword evidence="9" id="KW-0808">Transferase</keyword>
<dbReference type="Gene3D" id="3.30.565.10">
    <property type="entry name" value="Histidine kinase-like ATPase, C-terminal domain"/>
    <property type="match status" value="1"/>
</dbReference>
<dbReference type="CDD" id="cd17546">
    <property type="entry name" value="REC_hyHK_CKI1_RcsC-like"/>
    <property type="match status" value="1"/>
</dbReference>
<dbReference type="Gene3D" id="3.40.50.2300">
    <property type="match status" value="1"/>
</dbReference>
<dbReference type="SMART" id="SM00448">
    <property type="entry name" value="REC"/>
    <property type="match status" value="1"/>
</dbReference>
<evidence type="ECO:0000256" key="5">
    <source>
        <dbReference type="PROSITE-ProRule" id="PRU00169"/>
    </source>
</evidence>
<dbReference type="InterPro" id="IPR005467">
    <property type="entry name" value="His_kinase_dom"/>
</dbReference>
<dbReference type="PANTHER" id="PTHR45339">
    <property type="entry name" value="HYBRID SIGNAL TRANSDUCTION HISTIDINE KINASE J"/>
    <property type="match status" value="1"/>
</dbReference>
<organism evidence="9 10">
    <name type="scientific">Candidatus Sedimenticola endophacoides</name>
    <dbReference type="NCBI Taxonomy" id="2548426"/>
    <lineage>
        <taxon>Bacteria</taxon>
        <taxon>Pseudomonadati</taxon>
        <taxon>Pseudomonadota</taxon>
        <taxon>Gammaproteobacteria</taxon>
        <taxon>Chromatiales</taxon>
        <taxon>Sedimenticolaceae</taxon>
        <taxon>Sedimenticola</taxon>
    </lineage>
</organism>
<dbReference type="PROSITE" id="PS50110">
    <property type="entry name" value="RESPONSE_REGULATORY"/>
    <property type="match status" value="1"/>
</dbReference>
<evidence type="ECO:0000256" key="3">
    <source>
        <dbReference type="ARBA" id="ARBA00022553"/>
    </source>
</evidence>
<evidence type="ECO:0000256" key="2">
    <source>
        <dbReference type="ARBA" id="ARBA00012438"/>
    </source>
</evidence>
<dbReference type="GO" id="GO:0000155">
    <property type="term" value="F:phosphorelay sensor kinase activity"/>
    <property type="evidence" value="ECO:0007669"/>
    <property type="project" value="InterPro"/>
</dbReference>
<evidence type="ECO:0000313" key="10">
    <source>
        <dbReference type="Proteomes" id="UP000250928"/>
    </source>
</evidence>
<name>A0A6N4DQD3_9GAMM</name>
<protein>
    <recommendedName>
        <fullName evidence="2">histidine kinase</fullName>
        <ecNumber evidence="2">2.7.13.3</ecNumber>
    </recommendedName>
</protein>
<keyword evidence="9" id="KW-0418">Kinase</keyword>
<feature type="transmembrane region" description="Helical" evidence="6">
    <location>
        <begin position="138"/>
        <end position="154"/>
    </location>
</feature>
<comment type="catalytic activity">
    <reaction evidence="1">
        <text>ATP + protein L-histidine = ADP + protein N-phospho-L-histidine.</text>
        <dbReference type="EC" id="2.7.13.3"/>
    </reaction>
</comment>
<dbReference type="Proteomes" id="UP000250928">
    <property type="component" value="Unassembled WGS sequence"/>
</dbReference>
<feature type="modified residue" description="4-aspartylphosphate" evidence="5">
    <location>
        <position position="653"/>
    </location>
</feature>
<dbReference type="CDD" id="cd16922">
    <property type="entry name" value="HATPase_EvgS-ArcB-TorS-like"/>
    <property type="match status" value="1"/>
</dbReference>
<keyword evidence="6" id="KW-1133">Transmembrane helix</keyword>
<feature type="domain" description="Histidine kinase" evidence="7">
    <location>
        <begin position="228"/>
        <end position="447"/>
    </location>
</feature>
<evidence type="ECO:0000256" key="6">
    <source>
        <dbReference type="SAM" id="Phobius"/>
    </source>
</evidence>
<dbReference type="PRINTS" id="PR00344">
    <property type="entry name" value="BCTRLSENSOR"/>
</dbReference>
<dbReference type="EC" id="2.7.13.3" evidence="2"/>
<dbReference type="Pfam" id="PF00512">
    <property type="entry name" value="HisKA"/>
    <property type="match status" value="1"/>
</dbReference>
<dbReference type="SMART" id="SM00388">
    <property type="entry name" value="HisKA"/>
    <property type="match status" value="1"/>
</dbReference>
<dbReference type="SUPFAM" id="SSF52172">
    <property type="entry name" value="CheY-like"/>
    <property type="match status" value="1"/>
</dbReference>
<feature type="transmembrane region" description="Helical" evidence="6">
    <location>
        <begin position="161"/>
        <end position="177"/>
    </location>
</feature>
<dbReference type="InterPro" id="IPR003661">
    <property type="entry name" value="HisK_dim/P_dom"/>
</dbReference>
<feature type="domain" description="Response regulatory" evidence="8">
    <location>
        <begin position="604"/>
        <end position="721"/>
    </location>
</feature>
<dbReference type="EMBL" id="PQCO01000204">
    <property type="protein sequence ID" value="PUE01244.1"/>
    <property type="molecule type" value="Genomic_DNA"/>
</dbReference>
<feature type="transmembrane region" description="Helical" evidence="6">
    <location>
        <begin position="183"/>
        <end position="205"/>
    </location>
</feature>
<dbReference type="CDD" id="cd00082">
    <property type="entry name" value="HisKA"/>
    <property type="match status" value="1"/>
</dbReference>
<evidence type="ECO:0000256" key="4">
    <source>
        <dbReference type="ARBA" id="ARBA00023012"/>
    </source>
</evidence>
<dbReference type="Gene3D" id="1.10.287.130">
    <property type="match status" value="1"/>
</dbReference>
<dbReference type="PANTHER" id="PTHR45339:SF1">
    <property type="entry name" value="HYBRID SIGNAL TRANSDUCTION HISTIDINE KINASE J"/>
    <property type="match status" value="1"/>
</dbReference>
<dbReference type="SUPFAM" id="SSF47384">
    <property type="entry name" value="Homodimeric domain of signal transducing histidine kinase"/>
    <property type="match status" value="1"/>
</dbReference>
<dbReference type="PROSITE" id="PS50109">
    <property type="entry name" value="HIS_KIN"/>
    <property type="match status" value="1"/>
</dbReference>
<keyword evidence="3 5" id="KW-0597">Phosphoprotein</keyword>
<dbReference type="SUPFAM" id="SSF55874">
    <property type="entry name" value="ATPase domain of HSP90 chaperone/DNA topoisomerase II/histidine kinase"/>
    <property type="match status" value="1"/>
</dbReference>
<dbReference type="Pfam" id="PF00072">
    <property type="entry name" value="Response_reg"/>
    <property type="match status" value="1"/>
</dbReference>
<gene>
    <name evidence="9" type="ORF">C3L24_08175</name>
</gene>
<feature type="transmembrane region" description="Helical" evidence="6">
    <location>
        <begin position="86"/>
        <end position="106"/>
    </location>
</feature>
<accession>A0A6N4DQD3</accession>
<sequence length="731" mass="81562">MVYETFGLSVPRGGLWQGVPLFGRGWCCLNQRSTESRMAINIRWETLIQNPEFQSALVRLTIWLFAMIYIGLGSASSYYAVEMAEYYRSFFGFLAVFLAILFSILIRPEWEARRYFSLIVDIAGTTFCILLTREVINPFFLLYVWIFISYGTRYGKRHLRAASLLSFAAYLAVLIHFDQWHVAAFDSLFFLFSLLIIPFYQYMLLNKVHQARLEAERANHAKSAFLSTMTHELNTPLNGIVGMTHLLQATPLNPVQEEYVQSIATSGSLLGSLVGNVLDLTSLESLHLELDEKRFSFRPLVRDVCLALSARALEKRLEILCDIDPRLPDQLVGDPRRIHQVLYCLISNAVKFTAQGCVDLRVFPLDGDPHWLRFEVEDTGIGIEDELLERVFEPFWQADATTTARNDGAGLGSTLAKGLVEAMGGRIGAESQVGLGSLFWFEVPLLAGMALENRQQGPRFRGLHCLLIEISSVGNARLSLMLEAMGISCRSVEQVSTLAAEVSRLEDQRRIDFVVLADTPLRHDLLRLSEILRGHLGAGLPILYLGFSGKKLLESSVNSLFLAKPVTRELLEGAVAALFPGSAPQTPREPSSPLQVVSGERRIRVLMAEDNSINAGVLRALLGSLGLEVDWVKDGEEALRMARERRHDLAVVDLRMPKLDGIGFVKQWRTLEEEGEHLPVIALTANASSSVRRECLEAGMDDFLAKPVDKETLATVLFGHLNQGHARGGGR</sequence>
<dbReference type="InterPro" id="IPR001789">
    <property type="entry name" value="Sig_transdc_resp-reg_receiver"/>
</dbReference>
<dbReference type="InterPro" id="IPR011006">
    <property type="entry name" value="CheY-like_superfamily"/>
</dbReference>
<feature type="transmembrane region" description="Helical" evidence="6">
    <location>
        <begin position="60"/>
        <end position="80"/>
    </location>
</feature>